<dbReference type="AlphaFoldDB" id="A0A8H7C0B9"/>
<dbReference type="EMBL" id="JABAYA010000011">
    <property type="protein sequence ID" value="KAF7731220.1"/>
    <property type="molecule type" value="Genomic_DNA"/>
</dbReference>
<proteinExistence type="inferred from homology"/>
<protein>
    <recommendedName>
        <fullName evidence="5">Enhancer of rudimentary</fullName>
    </recommendedName>
</protein>
<comment type="similarity">
    <text evidence="1">Belongs to the E(R) family.</text>
</comment>
<sequence length="92" mass="11281">MDHIAGLFEQQLQRENPRLGQVQYKMDELFRYIDSYKEFVALVFDPATKNYQPHDKQWIKDRLISHFSRHTNQPSQPSYRQPQNRPYGNRRW</sequence>
<dbReference type="Gene3D" id="3.30.2260.10">
    <property type="entry name" value="Enhancer of rudimentary"/>
    <property type="match status" value="1"/>
</dbReference>
<keyword evidence="4" id="KW-1185">Reference proteome</keyword>
<comment type="caution">
    <text evidence="3">The sequence shown here is derived from an EMBL/GenBank/DDBJ whole genome shotgun (WGS) entry which is preliminary data.</text>
</comment>
<dbReference type="PANTHER" id="PTHR12373">
    <property type="entry name" value="ENHANCER OF RUDIMENTARY ERH"/>
    <property type="match status" value="1"/>
</dbReference>
<dbReference type="Pfam" id="PF01133">
    <property type="entry name" value="ER"/>
    <property type="match status" value="1"/>
</dbReference>
<feature type="region of interest" description="Disordered" evidence="2">
    <location>
        <begin position="69"/>
        <end position="92"/>
    </location>
</feature>
<evidence type="ECO:0000256" key="1">
    <source>
        <dbReference type="ARBA" id="ARBA00007491"/>
    </source>
</evidence>
<reference evidence="3" key="1">
    <citation type="submission" date="2020-01" db="EMBL/GenBank/DDBJ databases">
        <title>Genome Sequencing of Three Apophysomyces-Like Fungal Strains Confirms a Novel Fungal Genus in the Mucoromycota with divergent Burkholderia-like Endosymbiotic Bacteria.</title>
        <authorList>
            <person name="Stajich J.E."/>
            <person name="Macias A.M."/>
            <person name="Carter-House D."/>
            <person name="Lovett B."/>
            <person name="Kasson L.R."/>
            <person name="Berry K."/>
            <person name="Grigoriev I."/>
            <person name="Chang Y."/>
            <person name="Spatafora J."/>
            <person name="Kasson M.T."/>
        </authorList>
    </citation>
    <scope>NUCLEOTIDE SEQUENCE</scope>
    <source>
        <strain evidence="3">NRRL A-21654</strain>
    </source>
</reference>
<evidence type="ECO:0008006" key="5">
    <source>
        <dbReference type="Google" id="ProtNLM"/>
    </source>
</evidence>
<name>A0A8H7C0B9_9FUNG</name>
<dbReference type="SUPFAM" id="SSF143875">
    <property type="entry name" value="ERH-like"/>
    <property type="match status" value="1"/>
</dbReference>
<evidence type="ECO:0000313" key="3">
    <source>
        <dbReference type="EMBL" id="KAF7731220.1"/>
    </source>
</evidence>
<gene>
    <name evidence="3" type="ORF">EC973_000636</name>
</gene>
<evidence type="ECO:0000256" key="2">
    <source>
        <dbReference type="SAM" id="MobiDB-lite"/>
    </source>
</evidence>
<dbReference type="InterPro" id="IPR035912">
    <property type="entry name" value="EHR_sf"/>
</dbReference>
<dbReference type="PANTHER" id="PTHR12373:SF0">
    <property type="entry name" value="ENHANCER OF RUDIMENTARY HOMOLOG"/>
    <property type="match status" value="1"/>
</dbReference>
<organism evidence="3 4">
    <name type="scientific">Apophysomyces ossiformis</name>
    <dbReference type="NCBI Taxonomy" id="679940"/>
    <lineage>
        <taxon>Eukaryota</taxon>
        <taxon>Fungi</taxon>
        <taxon>Fungi incertae sedis</taxon>
        <taxon>Mucoromycota</taxon>
        <taxon>Mucoromycotina</taxon>
        <taxon>Mucoromycetes</taxon>
        <taxon>Mucorales</taxon>
        <taxon>Mucorineae</taxon>
        <taxon>Mucoraceae</taxon>
        <taxon>Apophysomyces</taxon>
    </lineage>
</organism>
<accession>A0A8H7C0B9</accession>
<dbReference type="Proteomes" id="UP000605846">
    <property type="component" value="Unassembled WGS sequence"/>
</dbReference>
<dbReference type="OrthoDB" id="7887808at2759"/>
<dbReference type="InterPro" id="IPR000781">
    <property type="entry name" value="ERH"/>
</dbReference>
<evidence type="ECO:0000313" key="4">
    <source>
        <dbReference type="Proteomes" id="UP000605846"/>
    </source>
</evidence>
<feature type="compositionally biased region" description="Polar residues" evidence="2">
    <location>
        <begin position="70"/>
        <end position="86"/>
    </location>
</feature>